<accession>A0A6A3G8J9</accession>
<dbReference type="Proteomes" id="UP000488956">
    <property type="component" value="Unassembled WGS sequence"/>
</dbReference>
<dbReference type="AlphaFoldDB" id="A0A6A3G8J9"/>
<dbReference type="EMBL" id="QXGC01000003">
    <property type="protein sequence ID" value="KAE9256312.1"/>
    <property type="molecule type" value="Genomic_DNA"/>
</dbReference>
<dbReference type="Pfam" id="PF14469">
    <property type="entry name" value="AKAP28"/>
    <property type="match status" value="1"/>
</dbReference>
<sequence>MADASDSQHAVQALLSQWATCGRLSYKFHVTAVANGRDSMPRMMATFSKPTTQMPAPEAVARLYFHLSADHQRVRGFTVEQDPHFHDLETVNFDEAVLDRVLRRKLQLRAARLVDLSDEFASTRVPAVMRAREEEQREHEREATEEYLLEQLQHSDSFNDGKLLVEVFRETVDALELNPRVAPREVLLALAASDRDDMVAYCEVVSVAAEMIETMSGDGSANSTEQMTICGDEDDEALDAFEVVTARQTHYVVEKLMALLEAHAERVAEAATAMAARRAAAEMEAQQDMAIGILEETKEGENEEEDGEEDGDEVSPEAASNADGAPTGVSPATEDDAGVHSTSRRRSSSSRRGSSAKQHPRMTRHQLRGLLETPQLLLSEAEINLTLALAETKNNANGIEEVLCEKLGPLLRRVRRMIFRFQRKGFADRVENYLLHQFQSFEKRNLQGASKHLKQRLTQKEVKAAVKGMQKLLLSPYQLMQLVALTEERIGSPEHVVYYQEIIPQLTTYLRELVNVATLSEKSTLLHEMGVWDFTSLGLPNENFVRQASYDCFESFDHGHLGVISADDFHEALMQLAQKHEFPVGTMTEMKQLSVLADPNGSGRVNYAFFQHVMYPLLLYFLQEREVAAEKENTRKRNNDMELK</sequence>
<dbReference type="Proteomes" id="UP000476176">
    <property type="component" value="Unassembled WGS sequence"/>
</dbReference>
<dbReference type="Proteomes" id="UP000440367">
    <property type="component" value="Unassembled WGS sequence"/>
</dbReference>
<feature type="compositionally biased region" description="Basic residues" evidence="1">
    <location>
        <begin position="358"/>
        <end position="367"/>
    </location>
</feature>
<dbReference type="OrthoDB" id="26525at2759"/>
<dbReference type="Proteomes" id="UP000441208">
    <property type="component" value="Unassembled WGS sequence"/>
</dbReference>
<keyword evidence="12" id="KW-1185">Reference proteome</keyword>
<dbReference type="InterPro" id="IPR025663">
    <property type="entry name" value="AKAP_28"/>
</dbReference>
<feature type="region of interest" description="Disordered" evidence="1">
    <location>
        <begin position="296"/>
        <end position="368"/>
    </location>
</feature>
<dbReference type="Proteomes" id="UP000437068">
    <property type="component" value="Unassembled WGS sequence"/>
</dbReference>
<evidence type="ECO:0000313" key="8">
    <source>
        <dbReference type="EMBL" id="KAE9256312.1"/>
    </source>
</evidence>
<evidence type="ECO:0000313" key="18">
    <source>
        <dbReference type="Proteomes" id="UP000476176"/>
    </source>
</evidence>
<evidence type="ECO:0000313" key="13">
    <source>
        <dbReference type="Proteomes" id="UP000437068"/>
    </source>
</evidence>
<dbReference type="EMBL" id="QXGA01000016">
    <property type="protein sequence ID" value="KAE9155312.1"/>
    <property type="molecule type" value="Genomic_DNA"/>
</dbReference>
<dbReference type="EMBL" id="QXFX01000003">
    <property type="protein sequence ID" value="KAE9140485.1"/>
    <property type="molecule type" value="Genomic_DNA"/>
</dbReference>
<gene>
    <name evidence="10" type="ORF">PF001_g173</name>
    <name evidence="9" type="ORF">PF002_g167</name>
    <name evidence="8" type="ORF">PF004_g157</name>
    <name evidence="7" type="ORF">PF005_g172</name>
    <name evidence="6" type="ORF">PF006_g710</name>
    <name evidence="5" type="ORF">PF007_g171</name>
    <name evidence="2" type="ORF">PF009_g171</name>
    <name evidence="4" type="ORF">PF010_g166</name>
    <name evidence="3" type="ORF">PF011_g593</name>
</gene>
<dbReference type="Proteomes" id="UP000433483">
    <property type="component" value="Unassembled WGS sequence"/>
</dbReference>
<dbReference type="EMBL" id="QXFZ01000003">
    <property type="protein sequence ID" value="KAE9141511.1"/>
    <property type="molecule type" value="Genomic_DNA"/>
</dbReference>
<dbReference type="SUPFAM" id="SSF47473">
    <property type="entry name" value="EF-hand"/>
    <property type="match status" value="1"/>
</dbReference>
<proteinExistence type="predicted"/>
<evidence type="ECO:0000313" key="3">
    <source>
        <dbReference type="EMBL" id="KAE9030463.1"/>
    </source>
</evidence>
<organism evidence="2 11">
    <name type="scientific">Phytophthora fragariae</name>
    <dbReference type="NCBI Taxonomy" id="53985"/>
    <lineage>
        <taxon>Eukaryota</taxon>
        <taxon>Sar</taxon>
        <taxon>Stramenopiles</taxon>
        <taxon>Oomycota</taxon>
        <taxon>Peronosporomycetes</taxon>
        <taxon>Peronosporales</taxon>
        <taxon>Peronosporaceae</taxon>
        <taxon>Phytophthora</taxon>
    </lineage>
</organism>
<comment type="caution">
    <text evidence="2">The sequence shown here is derived from an EMBL/GenBank/DDBJ whole genome shotgun (WGS) entry which is preliminary data.</text>
</comment>
<evidence type="ECO:0000313" key="7">
    <source>
        <dbReference type="EMBL" id="KAE9238563.1"/>
    </source>
</evidence>
<dbReference type="EMBL" id="QXFW01000014">
    <property type="protein sequence ID" value="KAE9030463.1"/>
    <property type="molecule type" value="Genomic_DNA"/>
</dbReference>
<feature type="compositionally biased region" description="Acidic residues" evidence="1">
    <location>
        <begin position="301"/>
        <end position="315"/>
    </location>
</feature>
<evidence type="ECO:0000313" key="11">
    <source>
        <dbReference type="Proteomes" id="UP000429523"/>
    </source>
</evidence>
<dbReference type="Proteomes" id="UP000440732">
    <property type="component" value="Unassembled WGS sequence"/>
</dbReference>
<evidence type="ECO:0000313" key="12">
    <source>
        <dbReference type="Proteomes" id="UP000433483"/>
    </source>
</evidence>
<dbReference type="EMBL" id="QXGF01000003">
    <property type="protein sequence ID" value="KAE8950318.1"/>
    <property type="molecule type" value="Genomic_DNA"/>
</dbReference>
<dbReference type="Gene3D" id="1.10.238.10">
    <property type="entry name" value="EF-hand"/>
    <property type="match status" value="1"/>
</dbReference>
<evidence type="ECO:0000313" key="2">
    <source>
        <dbReference type="EMBL" id="KAE8950318.1"/>
    </source>
</evidence>
<evidence type="ECO:0000313" key="17">
    <source>
        <dbReference type="Proteomes" id="UP000460718"/>
    </source>
</evidence>
<evidence type="ECO:0000313" key="14">
    <source>
        <dbReference type="Proteomes" id="UP000440367"/>
    </source>
</evidence>
<evidence type="ECO:0000313" key="10">
    <source>
        <dbReference type="EMBL" id="KAE9330834.1"/>
    </source>
</evidence>
<dbReference type="EMBL" id="QXGB01000003">
    <property type="protein sequence ID" value="KAE9238563.1"/>
    <property type="molecule type" value="Genomic_DNA"/>
</dbReference>
<evidence type="ECO:0000313" key="19">
    <source>
        <dbReference type="Proteomes" id="UP000488956"/>
    </source>
</evidence>
<evidence type="ECO:0000313" key="15">
    <source>
        <dbReference type="Proteomes" id="UP000440732"/>
    </source>
</evidence>
<dbReference type="EMBL" id="QXGE01000003">
    <property type="protein sequence ID" value="KAE9330834.1"/>
    <property type="molecule type" value="Genomic_DNA"/>
</dbReference>
<dbReference type="Proteomes" id="UP000460718">
    <property type="component" value="Unassembled WGS sequence"/>
</dbReference>
<evidence type="ECO:0000313" key="5">
    <source>
        <dbReference type="EMBL" id="KAE9141511.1"/>
    </source>
</evidence>
<evidence type="ECO:0000313" key="4">
    <source>
        <dbReference type="EMBL" id="KAE9140485.1"/>
    </source>
</evidence>
<reference evidence="11 12" key="1">
    <citation type="submission" date="2018-08" db="EMBL/GenBank/DDBJ databases">
        <title>Genomic investigation of the strawberry pathogen Phytophthora fragariae indicates pathogenicity is determined by transcriptional variation in three key races.</title>
        <authorList>
            <person name="Adams T.M."/>
            <person name="Armitage A.D."/>
            <person name="Sobczyk M.K."/>
            <person name="Bates H.J."/>
            <person name="Dunwell J.M."/>
            <person name="Nellist C.F."/>
            <person name="Harrison R.J."/>
        </authorList>
    </citation>
    <scope>NUCLEOTIDE SEQUENCE [LARGE SCALE GENOMIC DNA]</scope>
    <source>
        <strain evidence="10 13">A4</strain>
        <strain evidence="9 14">BC-1</strain>
        <strain evidence="8 18">BC-23</strain>
        <strain evidence="7 12">NOV-27</strain>
        <strain evidence="6 15">NOV-5</strain>
        <strain evidence="5 16">NOV-71</strain>
        <strain evidence="2 11">NOV-9</strain>
        <strain evidence="4 19">ONT-3</strain>
        <strain evidence="3 17">SCRP245</strain>
    </source>
</reference>
<dbReference type="InterPro" id="IPR011992">
    <property type="entry name" value="EF-hand-dom_pair"/>
</dbReference>
<evidence type="ECO:0000313" key="9">
    <source>
        <dbReference type="EMBL" id="KAE9258351.1"/>
    </source>
</evidence>
<dbReference type="EMBL" id="QXGD01000003">
    <property type="protein sequence ID" value="KAE9258351.1"/>
    <property type="molecule type" value="Genomic_DNA"/>
</dbReference>
<evidence type="ECO:0000256" key="1">
    <source>
        <dbReference type="SAM" id="MobiDB-lite"/>
    </source>
</evidence>
<evidence type="ECO:0000313" key="16">
    <source>
        <dbReference type="Proteomes" id="UP000441208"/>
    </source>
</evidence>
<protein>
    <submittedName>
        <fullName evidence="2">Uncharacterized protein</fullName>
    </submittedName>
</protein>
<name>A0A6A3G8J9_9STRA</name>
<dbReference type="Proteomes" id="UP000429523">
    <property type="component" value="Unassembled WGS sequence"/>
</dbReference>
<evidence type="ECO:0000313" key="6">
    <source>
        <dbReference type="EMBL" id="KAE9155312.1"/>
    </source>
</evidence>